<evidence type="ECO:0000256" key="4">
    <source>
        <dbReference type="ARBA" id="ARBA00022723"/>
    </source>
</evidence>
<dbReference type="InterPro" id="IPR001763">
    <property type="entry name" value="Rhodanese-like_dom"/>
</dbReference>
<feature type="binding site" evidence="7">
    <location>
        <position position="247"/>
    </location>
    <ligand>
        <name>Ni(2+)</name>
        <dbReference type="ChEBI" id="CHEBI:49786"/>
        <label>2</label>
    </ligand>
</feature>
<accession>A0AA35T0Z4</accession>
<dbReference type="GO" id="GO:0009039">
    <property type="term" value="F:urease activity"/>
    <property type="evidence" value="ECO:0007669"/>
    <property type="project" value="UniProtKB-EC"/>
</dbReference>
<dbReference type="PRINTS" id="PR01752">
    <property type="entry name" value="UREASE"/>
</dbReference>
<organism evidence="13 14">
    <name type="scientific">Geodia barretti</name>
    <name type="common">Barrett's horny sponge</name>
    <dbReference type="NCBI Taxonomy" id="519541"/>
    <lineage>
        <taxon>Eukaryota</taxon>
        <taxon>Metazoa</taxon>
        <taxon>Porifera</taxon>
        <taxon>Demospongiae</taxon>
        <taxon>Heteroscleromorpha</taxon>
        <taxon>Tetractinellida</taxon>
        <taxon>Astrophorina</taxon>
        <taxon>Geodiidae</taxon>
        <taxon>Geodia</taxon>
    </lineage>
</organism>
<feature type="modified residue" description="N6-carboxylysine" evidence="6">
    <location>
        <position position="218"/>
    </location>
</feature>
<dbReference type="InterPro" id="IPR032466">
    <property type="entry name" value="Metal_Hydrolase"/>
</dbReference>
<dbReference type="NCBIfam" id="NF009686">
    <property type="entry name" value="PRK13207.1"/>
    <property type="match status" value="1"/>
</dbReference>
<feature type="binding site" evidence="9">
    <location>
        <position position="220"/>
    </location>
    <ligand>
        <name>substrate</name>
    </ligand>
</feature>
<dbReference type="PROSITE" id="PS51368">
    <property type="entry name" value="UREASE_3"/>
    <property type="match status" value="1"/>
</dbReference>
<evidence type="ECO:0000259" key="12">
    <source>
        <dbReference type="PROSITE" id="PS51368"/>
    </source>
</evidence>
<proteinExistence type="inferred from homology"/>
<dbReference type="InterPro" id="IPR050112">
    <property type="entry name" value="Urease_alpha_subunit"/>
</dbReference>
<feature type="binding site" evidence="7">
    <location>
        <position position="273"/>
    </location>
    <ligand>
        <name>Ni(2+)</name>
        <dbReference type="ChEBI" id="CHEBI:49786"/>
        <label>2</label>
    </ligand>
</feature>
<evidence type="ECO:0000256" key="10">
    <source>
        <dbReference type="RuleBase" id="RU004158"/>
    </source>
</evidence>
<feature type="active site" description="Proton donor" evidence="8 9">
    <location>
        <position position="321"/>
    </location>
</feature>
<evidence type="ECO:0000256" key="7">
    <source>
        <dbReference type="PIRSR" id="PIRSR611612-51"/>
    </source>
</evidence>
<comment type="cofactor">
    <cofactor evidence="7">
        <name>Ni cation</name>
        <dbReference type="ChEBI" id="CHEBI:25516"/>
    </cofactor>
    <text evidence="7">Binds 2 nickel ions per subunit.</text>
</comment>
<feature type="binding site" evidence="7">
    <location>
        <position position="141"/>
    </location>
    <ligand>
        <name>Ni(2+)</name>
        <dbReference type="ChEBI" id="CHEBI:49786"/>
        <label>1</label>
    </ligand>
</feature>
<dbReference type="Pfam" id="PF01979">
    <property type="entry name" value="Amidohydro_1"/>
    <property type="match status" value="1"/>
</dbReference>
<dbReference type="GO" id="GO:0016151">
    <property type="term" value="F:nickel cation binding"/>
    <property type="evidence" value="ECO:0007669"/>
    <property type="project" value="InterPro"/>
</dbReference>
<keyword evidence="5 9" id="KW-0378">Hydrolase</keyword>
<dbReference type="PANTHER" id="PTHR43440:SF1">
    <property type="entry name" value="UREASE"/>
    <property type="match status" value="1"/>
</dbReference>
<evidence type="ECO:0000256" key="9">
    <source>
        <dbReference type="PROSITE-ProRule" id="PRU00700"/>
    </source>
</evidence>
<dbReference type="Gene3D" id="2.30.40.10">
    <property type="entry name" value="Urease, subunit C, domain 1"/>
    <property type="match status" value="1"/>
</dbReference>
<feature type="domain" description="Rhodanese" evidence="11">
    <location>
        <begin position="443"/>
        <end position="466"/>
    </location>
</feature>
<dbReference type="InterPro" id="IPR005848">
    <property type="entry name" value="Urease_asu"/>
</dbReference>
<evidence type="ECO:0000256" key="5">
    <source>
        <dbReference type="ARBA" id="ARBA00022801"/>
    </source>
</evidence>
<comment type="PTM">
    <text evidence="6">Carbamylation allows a single lysine to coordinate two nickel ions.</text>
</comment>
<evidence type="ECO:0000313" key="13">
    <source>
        <dbReference type="EMBL" id="CAI8039755.1"/>
    </source>
</evidence>
<comment type="similarity">
    <text evidence="10">Belongs to the metallo-dependent hydrolases superfamily. Urease alpha subunit family.</text>
</comment>
<evidence type="ECO:0000256" key="1">
    <source>
        <dbReference type="ARBA" id="ARBA00004897"/>
    </source>
</evidence>
<evidence type="ECO:0000256" key="2">
    <source>
        <dbReference type="ARBA" id="ARBA00012934"/>
    </source>
</evidence>
<keyword evidence="4 7" id="KW-0479">Metal-binding</keyword>
<evidence type="ECO:0000259" key="11">
    <source>
        <dbReference type="PROSITE" id="PS50206"/>
    </source>
</evidence>
<dbReference type="SUPFAM" id="SSF51338">
    <property type="entry name" value="Composite domain of metallo-dependent hydrolases"/>
    <property type="match status" value="1"/>
</dbReference>
<name>A0AA35T0Z4_GEOBA</name>
<dbReference type="HAMAP" id="MF_01953">
    <property type="entry name" value="Urease_alpha"/>
    <property type="match status" value="1"/>
</dbReference>
<evidence type="ECO:0000256" key="8">
    <source>
        <dbReference type="PIRSR" id="PIRSR611612-52"/>
    </source>
</evidence>
<dbReference type="PANTHER" id="PTHR43440">
    <property type="entry name" value="UREASE"/>
    <property type="match status" value="1"/>
</dbReference>
<dbReference type="EMBL" id="CASHTH010003061">
    <property type="protein sequence ID" value="CAI8039755.1"/>
    <property type="molecule type" value="Genomic_DNA"/>
</dbReference>
<feature type="binding site" evidence="7">
    <location>
        <position position="361"/>
    </location>
    <ligand>
        <name>Ni(2+)</name>
        <dbReference type="ChEBI" id="CHEBI:49786"/>
        <label>1</label>
    </ligand>
</feature>
<dbReference type="InterPro" id="IPR011059">
    <property type="entry name" value="Metal-dep_hydrolase_composite"/>
</dbReference>
<sequence length="569" mass="61645">MVKIARETYARYYGPTKGDKIRLGDTSLIGEIEHDHTTYGDECWTGAGRVMRDGMSYDAHTSAADGAIDMLVENATVIDPVLGLVKADIGIKDGKIAGVGKAGNPNTQDGVDSNLVCGPNTTYYPASGLIVTPGGIDVHVHWLSADQCNHALASGLTTMIGGTMGPLFAIDCGGPWNTYRMLEASEAWPINFGFFGRGSSHDPATIVEHLDGAIIGVKIHEDYGAMPATIDACLRASAEYDFPVQIHTDTLNESGFYEDTMAAIAGRTIHMYHTEGSGGGHAPDIIRCNGESHCLPSSTNPTNPYTVNVFDEQLDMTMACHLLRYDLPEDVAFAESRVRHGTIAAEDVLHDIGAVSMFGSDSQGMGRINEVITRCWQLASKMRDQRGRLPEETTADADNERIKRYIAKYTINPAIAFGVDQYVGSLEPGKMADLVTWKPAFFGIKPFGVIKGGFVAWGQSGDPSGSYFQTEPVIMRPQFGHHGRAPATLSAVFAHRRALDIDVPGRIGLRKPILPIGSFTKLTKKDMLHNDACPDIRVDSQTFEVFVDGTLAACEPIDKITLGQNYLLR</sequence>
<dbReference type="NCBIfam" id="TIGR01792">
    <property type="entry name" value="urease_alph"/>
    <property type="match status" value="1"/>
</dbReference>
<dbReference type="InterPro" id="IPR017951">
    <property type="entry name" value="Urease_asu_c"/>
</dbReference>
<feature type="binding site" description="via carbamate group" evidence="7">
    <location>
        <position position="218"/>
    </location>
    <ligand>
        <name>Ni(2+)</name>
        <dbReference type="ChEBI" id="CHEBI:49786"/>
        <label>2</label>
    </ligand>
</feature>
<dbReference type="Pfam" id="PF00449">
    <property type="entry name" value="Urease_alpha"/>
    <property type="match status" value="1"/>
</dbReference>
<dbReference type="InterPro" id="IPR011612">
    <property type="entry name" value="Urease_alpha_N_dom"/>
</dbReference>
<feature type="domain" description="Urease" evidence="12">
    <location>
        <begin position="134"/>
        <end position="569"/>
    </location>
</feature>
<evidence type="ECO:0000256" key="3">
    <source>
        <dbReference type="ARBA" id="ARBA00022596"/>
    </source>
</evidence>
<dbReference type="SUPFAM" id="SSF51556">
    <property type="entry name" value="Metallo-dependent hydrolases"/>
    <property type="match status" value="1"/>
</dbReference>
<comment type="caution">
    <text evidence="13">The sequence shown here is derived from an EMBL/GenBank/DDBJ whole genome shotgun (WGS) entry which is preliminary data.</text>
</comment>
<reference evidence="13" key="1">
    <citation type="submission" date="2023-03" db="EMBL/GenBank/DDBJ databases">
        <authorList>
            <person name="Steffen K."/>
            <person name="Cardenas P."/>
        </authorList>
    </citation>
    <scope>NUCLEOTIDE SEQUENCE</scope>
</reference>
<dbReference type="EC" id="3.5.1.5" evidence="2"/>
<dbReference type="Gene3D" id="3.20.20.140">
    <property type="entry name" value="Metal-dependent hydrolases"/>
    <property type="match status" value="1"/>
</dbReference>
<dbReference type="AlphaFoldDB" id="A0AA35T0Z4"/>
<comment type="pathway">
    <text evidence="1">Nitrogen metabolism; urea degradation; CO(2) and NH(3) from urea (urease route): step 1/1.</text>
</comment>
<feature type="binding site" description="via carbamate group" evidence="7">
    <location>
        <position position="218"/>
    </location>
    <ligand>
        <name>Ni(2+)</name>
        <dbReference type="ChEBI" id="CHEBI:49786"/>
        <label>1</label>
    </ligand>
</feature>
<gene>
    <name evidence="13" type="ORF">GBAR_LOCUS22154</name>
</gene>
<evidence type="ECO:0000256" key="6">
    <source>
        <dbReference type="PIRSR" id="PIRSR611612-50"/>
    </source>
</evidence>
<evidence type="ECO:0000313" key="14">
    <source>
        <dbReference type="Proteomes" id="UP001174909"/>
    </source>
</evidence>
<keyword evidence="3 7" id="KW-0533">Nickel</keyword>
<dbReference type="Proteomes" id="UP001174909">
    <property type="component" value="Unassembled WGS sequence"/>
</dbReference>
<dbReference type="PROSITE" id="PS50206">
    <property type="entry name" value="RHODANESE_3"/>
    <property type="match status" value="1"/>
</dbReference>
<keyword evidence="14" id="KW-1185">Reference proteome</keyword>
<dbReference type="InterPro" id="IPR006680">
    <property type="entry name" value="Amidohydro-rel"/>
</dbReference>
<feature type="binding site" evidence="7">
    <location>
        <position position="139"/>
    </location>
    <ligand>
        <name>Ni(2+)</name>
        <dbReference type="ChEBI" id="CHEBI:49786"/>
        <label>1</label>
    </ligand>
</feature>
<protein>
    <recommendedName>
        <fullName evidence="2">urease</fullName>
        <ecNumber evidence="2">3.5.1.5</ecNumber>
    </recommendedName>
</protein>